<name>A0A9P1BVK9_9DINO</name>
<evidence type="ECO:0000313" key="2">
    <source>
        <dbReference type="EMBL" id="CAI3980289.1"/>
    </source>
</evidence>
<evidence type="ECO:0000313" key="3">
    <source>
        <dbReference type="EMBL" id="CAL1133664.1"/>
    </source>
</evidence>
<comment type="caution">
    <text evidence="2">The sequence shown here is derived from an EMBL/GenBank/DDBJ whole genome shotgun (WGS) entry which is preliminary data.</text>
</comment>
<sequence length="101" mass="10782">MGSGISGISTEQTTGRTKRSCELESGSGAATAFRSQTEEEELTMRPMIGSALEDAWWTSGGITSTQFVGGPIFYQPSFGSYSNSRTGIERTSLAARSDRSK</sequence>
<proteinExistence type="predicted"/>
<feature type="region of interest" description="Disordered" evidence="1">
    <location>
        <begin position="1"/>
        <end position="42"/>
    </location>
</feature>
<gene>
    <name evidence="2" type="ORF">C1SCF055_LOCUS8172</name>
</gene>
<dbReference type="EMBL" id="CAMXCT010000549">
    <property type="protein sequence ID" value="CAI3980289.1"/>
    <property type="molecule type" value="Genomic_DNA"/>
</dbReference>
<dbReference type="Proteomes" id="UP001152797">
    <property type="component" value="Unassembled WGS sequence"/>
</dbReference>
<feature type="compositionally biased region" description="Polar residues" evidence="1">
    <location>
        <begin position="1"/>
        <end position="15"/>
    </location>
</feature>
<protein>
    <submittedName>
        <fullName evidence="2">Uncharacterized protein</fullName>
    </submittedName>
</protein>
<reference evidence="3" key="2">
    <citation type="submission" date="2024-04" db="EMBL/GenBank/DDBJ databases">
        <authorList>
            <person name="Chen Y."/>
            <person name="Shah S."/>
            <person name="Dougan E. K."/>
            <person name="Thang M."/>
            <person name="Chan C."/>
        </authorList>
    </citation>
    <scope>NUCLEOTIDE SEQUENCE [LARGE SCALE GENOMIC DNA]</scope>
</reference>
<reference evidence="2" key="1">
    <citation type="submission" date="2022-10" db="EMBL/GenBank/DDBJ databases">
        <authorList>
            <person name="Chen Y."/>
            <person name="Dougan E. K."/>
            <person name="Chan C."/>
            <person name="Rhodes N."/>
            <person name="Thang M."/>
        </authorList>
    </citation>
    <scope>NUCLEOTIDE SEQUENCE</scope>
</reference>
<dbReference type="AlphaFoldDB" id="A0A9P1BVK9"/>
<dbReference type="EMBL" id="CAMXCT030000549">
    <property type="protein sequence ID" value="CAL4767601.1"/>
    <property type="molecule type" value="Genomic_DNA"/>
</dbReference>
<dbReference type="EMBL" id="CAMXCT020000549">
    <property type="protein sequence ID" value="CAL1133664.1"/>
    <property type="molecule type" value="Genomic_DNA"/>
</dbReference>
<keyword evidence="4" id="KW-1185">Reference proteome</keyword>
<organism evidence="2">
    <name type="scientific">Cladocopium goreaui</name>
    <dbReference type="NCBI Taxonomy" id="2562237"/>
    <lineage>
        <taxon>Eukaryota</taxon>
        <taxon>Sar</taxon>
        <taxon>Alveolata</taxon>
        <taxon>Dinophyceae</taxon>
        <taxon>Suessiales</taxon>
        <taxon>Symbiodiniaceae</taxon>
        <taxon>Cladocopium</taxon>
    </lineage>
</organism>
<evidence type="ECO:0000313" key="4">
    <source>
        <dbReference type="Proteomes" id="UP001152797"/>
    </source>
</evidence>
<accession>A0A9P1BVK9</accession>
<evidence type="ECO:0000256" key="1">
    <source>
        <dbReference type="SAM" id="MobiDB-lite"/>
    </source>
</evidence>